<dbReference type="OrthoDB" id="5279705at2759"/>
<evidence type="ECO:0000256" key="1">
    <source>
        <dbReference type="SAM" id="MobiDB-lite"/>
    </source>
</evidence>
<dbReference type="EMBL" id="QJNU01000084">
    <property type="protein sequence ID" value="RYP07727.1"/>
    <property type="molecule type" value="Genomic_DNA"/>
</dbReference>
<comment type="caution">
    <text evidence="2">The sequence shown here is derived from an EMBL/GenBank/DDBJ whole genome shotgun (WGS) entry which is preliminary data.</text>
</comment>
<feature type="compositionally biased region" description="Low complexity" evidence="1">
    <location>
        <begin position="209"/>
        <end position="224"/>
    </location>
</feature>
<feature type="compositionally biased region" description="Low complexity" evidence="1">
    <location>
        <begin position="19"/>
        <end position="30"/>
    </location>
</feature>
<evidence type="ECO:0000313" key="2">
    <source>
        <dbReference type="EMBL" id="RYP07727.1"/>
    </source>
</evidence>
<feature type="region of interest" description="Disordered" evidence="1">
    <location>
        <begin position="1"/>
        <end position="91"/>
    </location>
</feature>
<name>A0A4Q4TP70_9PEZI</name>
<sequence length="236" mass="26965">MPTQIFNLDFTSPHRPAVSSPLSSSPLRQSQSDDNRSPPLSPRHPNTLPRRDVQSSPIRGPPQSKFKYASRNPKPNPLRQSRENAQDSRRNLFLKNVRQRADDKTWQRRGGDQEALKLEWSLLDRRRREMKNTDIDGLVFEDEIDDMPELHAEAPGAAQEADEMMVDAVMQEEEQELEAMLSMFEAQSSSKVPARPDTPFLSDDDDYDSIFMDLLSQQQQRSSSPDLVLSGHMDMS</sequence>
<dbReference type="Proteomes" id="UP000293360">
    <property type="component" value="Unassembled WGS sequence"/>
</dbReference>
<dbReference type="STRING" id="155417.A0A4Q4TP70"/>
<dbReference type="AlphaFoldDB" id="A0A4Q4TP70"/>
<accession>A0A4Q4TP70</accession>
<evidence type="ECO:0000313" key="3">
    <source>
        <dbReference type="Proteomes" id="UP000293360"/>
    </source>
</evidence>
<gene>
    <name evidence="2" type="ORF">DL764_002346</name>
</gene>
<organism evidence="2 3">
    <name type="scientific">Monosporascus ibericus</name>
    <dbReference type="NCBI Taxonomy" id="155417"/>
    <lineage>
        <taxon>Eukaryota</taxon>
        <taxon>Fungi</taxon>
        <taxon>Dikarya</taxon>
        <taxon>Ascomycota</taxon>
        <taxon>Pezizomycotina</taxon>
        <taxon>Sordariomycetes</taxon>
        <taxon>Xylariomycetidae</taxon>
        <taxon>Xylariales</taxon>
        <taxon>Xylariales incertae sedis</taxon>
        <taxon>Monosporascus</taxon>
    </lineage>
</organism>
<feature type="compositionally biased region" description="Basic and acidic residues" evidence="1">
    <location>
        <begin position="80"/>
        <end position="90"/>
    </location>
</feature>
<protein>
    <submittedName>
        <fullName evidence="2">Uncharacterized protein</fullName>
    </submittedName>
</protein>
<reference evidence="2 3" key="1">
    <citation type="submission" date="2018-06" db="EMBL/GenBank/DDBJ databases">
        <title>Complete Genomes of Monosporascus.</title>
        <authorList>
            <person name="Robinson A.J."/>
            <person name="Natvig D.O."/>
        </authorList>
    </citation>
    <scope>NUCLEOTIDE SEQUENCE [LARGE SCALE GENOMIC DNA]</scope>
    <source>
        <strain evidence="2 3">CBS 110550</strain>
    </source>
</reference>
<feature type="region of interest" description="Disordered" evidence="1">
    <location>
        <begin position="184"/>
        <end position="236"/>
    </location>
</feature>
<feature type="compositionally biased region" description="Polar residues" evidence="1">
    <location>
        <begin position="1"/>
        <end position="10"/>
    </location>
</feature>
<proteinExistence type="predicted"/>
<keyword evidence="3" id="KW-1185">Reference proteome</keyword>